<keyword evidence="6 7" id="KW-0645">Protease</keyword>
<evidence type="ECO:0000259" key="8">
    <source>
        <dbReference type="PROSITE" id="PS51864"/>
    </source>
</evidence>
<dbReference type="HOGENOM" id="CLU_017286_1_1_1"/>
<name>G0P6N7_CAEBE</name>
<dbReference type="Pfam" id="PF01400">
    <property type="entry name" value="Astacin"/>
    <property type="match status" value="1"/>
</dbReference>
<dbReference type="InterPro" id="IPR006026">
    <property type="entry name" value="Peptidase_Metallo"/>
</dbReference>
<feature type="chain" id="PRO_5005130741" description="Zinc metalloproteinase" evidence="5 7">
    <location>
        <begin position="20"/>
        <end position="418"/>
    </location>
</feature>
<dbReference type="SMART" id="SM00235">
    <property type="entry name" value="ZnMc"/>
    <property type="match status" value="1"/>
</dbReference>
<keyword evidence="3" id="KW-1015">Disulfide bond</keyword>
<feature type="binding site" evidence="6">
    <location>
        <position position="160"/>
    </location>
    <ligand>
        <name>Zn(2+)</name>
        <dbReference type="ChEBI" id="CHEBI:29105"/>
        <note>catalytic</note>
    </ligand>
</feature>
<dbReference type="PANTHER" id="PTHR10127">
    <property type="entry name" value="DISCOIDIN, CUB, EGF, LAMININ , AND ZINC METALLOPROTEASE DOMAIN CONTAINING"/>
    <property type="match status" value="1"/>
</dbReference>
<evidence type="ECO:0000313" key="10">
    <source>
        <dbReference type="Proteomes" id="UP000008068"/>
    </source>
</evidence>
<sequence length="418" mass="46931">MGSLPISFILTILAFSVAGSVIRKNEEVVSSRRTEHTGSTTHILQDQLNLNEKRTKRQITDEYKTWPNATMYYLIEPSISEDKEILAQVYHSMSYISARTCIKFVESSTSENRINIQRSKECYSAIGMSGGVDQPLGLTDSCAFAGGVVHEFMHALGIYHTQGRVDRDDFITLHGKIVGNAIGNMGIKERSYNAVPYEYGSTMHYSIESYEGTYMAPKDEAYSNTLGLRRVTFYDMVNVNKANSCKCSVELDCKNGGYTNPSNCSQCLCPDGFAGKFCDQSPPYSVQLTAALGWKGYRVKFGYDMDERTFLLYHVIISAPPDKTIQIKVVKTESLACHPGCNKNGVEIKYKGDPRITNPILCCPSDGTVFDSKQNPLPIVLYTRYFSSEITFHYRYVDVPLSKNNLTTNGYDDYQYYA</sequence>
<feature type="binding site" evidence="6">
    <location>
        <position position="150"/>
    </location>
    <ligand>
        <name>Zn(2+)</name>
        <dbReference type="ChEBI" id="CHEBI:29105"/>
        <note>catalytic</note>
    </ligand>
</feature>
<evidence type="ECO:0000313" key="9">
    <source>
        <dbReference type="EMBL" id="EGT46512.1"/>
    </source>
</evidence>
<dbReference type="AlphaFoldDB" id="G0P6N7"/>
<dbReference type="InParanoid" id="G0P6N7"/>
<evidence type="ECO:0000256" key="7">
    <source>
        <dbReference type="RuleBase" id="RU361183"/>
    </source>
</evidence>
<feature type="binding site" evidence="6">
    <location>
        <position position="154"/>
    </location>
    <ligand>
        <name>Zn(2+)</name>
        <dbReference type="ChEBI" id="CHEBI:29105"/>
        <note>catalytic</note>
    </ligand>
</feature>
<dbReference type="SUPFAM" id="SSF55486">
    <property type="entry name" value="Metalloproteases ('zincins'), catalytic domain"/>
    <property type="match status" value="1"/>
</dbReference>
<dbReference type="Gene3D" id="3.40.390.10">
    <property type="entry name" value="Collagenase (Catalytic Domain)"/>
    <property type="match status" value="1"/>
</dbReference>
<dbReference type="PRINTS" id="PR00480">
    <property type="entry name" value="ASTACIN"/>
</dbReference>
<dbReference type="OrthoDB" id="5785852at2759"/>
<comment type="caution">
    <text evidence="6">Lacks conserved residue(s) required for the propagation of feature annotation.</text>
</comment>
<evidence type="ECO:0000256" key="6">
    <source>
        <dbReference type="PROSITE-ProRule" id="PRU01211"/>
    </source>
</evidence>
<dbReference type="InterPro" id="IPR017050">
    <property type="entry name" value="Metallopeptidase_nem"/>
</dbReference>
<proteinExistence type="predicted"/>
<keyword evidence="6 7" id="KW-0378">Hydrolase</keyword>
<feature type="active site" evidence="6">
    <location>
        <position position="151"/>
    </location>
</feature>
<keyword evidence="5 7" id="KW-0732">Signal</keyword>
<dbReference type="Proteomes" id="UP000008068">
    <property type="component" value="Unassembled WGS sequence"/>
</dbReference>
<keyword evidence="6 7" id="KW-0482">Metalloprotease</keyword>
<dbReference type="OMA" id="STRWVEN"/>
<dbReference type="InterPro" id="IPR001506">
    <property type="entry name" value="Peptidase_M12A"/>
</dbReference>
<evidence type="ECO:0000256" key="3">
    <source>
        <dbReference type="ARBA" id="ARBA00023157"/>
    </source>
</evidence>
<dbReference type="GO" id="GO:0018996">
    <property type="term" value="P:molting cycle, collagen and cuticulin-based cuticle"/>
    <property type="evidence" value="ECO:0007669"/>
    <property type="project" value="InterPro"/>
</dbReference>
<keyword evidence="6 7" id="KW-0862">Zinc</keyword>
<dbReference type="GO" id="GO:0008270">
    <property type="term" value="F:zinc ion binding"/>
    <property type="evidence" value="ECO:0007669"/>
    <property type="project" value="UniProtKB-UniRule"/>
</dbReference>
<gene>
    <name evidence="9" type="ORF">CAEBREN_00551</name>
</gene>
<keyword evidence="6 7" id="KW-0479">Metal-binding</keyword>
<dbReference type="eggNOG" id="KOG3714">
    <property type="taxonomic scope" value="Eukaryota"/>
</dbReference>
<evidence type="ECO:0000256" key="1">
    <source>
        <dbReference type="ARBA" id="ARBA00004613"/>
    </source>
</evidence>
<accession>G0P6N7</accession>
<evidence type="ECO:0000256" key="4">
    <source>
        <dbReference type="ARBA" id="ARBA00023180"/>
    </source>
</evidence>
<comment type="subcellular location">
    <subcellularLocation>
        <location evidence="1 5">Secreted</location>
    </subcellularLocation>
</comment>
<reference evidence="10" key="1">
    <citation type="submission" date="2011-07" db="EMBL/GenBank/DDBJ databases">
        <authorList>
            <consortium name="Caenorhabditis brenneri Sequencing and Analysis Consortium"/>
            <person name="Wilson R.K."/>
        </authorList>
    </citation>
    <scope>NUCLEOTIDE SEQUENCE [LARGE SCALE GENOMIC DNA]</scope>
    <source>
        <strain evidence="10">PB2801</strain>
    </source>
</reference>
<dbReference type="GO" id="GO:0005576">
    <property type="term" value="C:extracellular region"/>
    <property type="evidence" value="ECO:0007669"/>
    <property type="project" value="UniProtKB-SubCell"/>
</dbReference>
<feature type="domain" description="Peptidase M12A" evidence="8">
    <location>
        <begin position="57"/>
        <end position="246"/>
    </location>
</feature>
<organism evidence="10">
    <name type="scientific">Caenorhabditis brenneri</name>
    <name type="common">Nematode worm</name>
    <dbReference type="NCBI Taxonomy" id="135651"/>
    <lineage>
        <taxon>Eukaryota</taxon>
        <taxon>Metazoa</taxon>
        <taxon>Ecdysozoa</taxon>
        <taxon>Nematoda</taxon>
        <taxon>Chromadorea</taxon>
        <taxon>Rhabditida</taxon>
        <taxon>Rhabditina</taxon>
        <taxon>Rhabditomorpha</taxon>
        <taxon>Rhabditoidea</taxon>
        <taxon>Rhabditidae</taxon>
        <taxon>Peloderinae</taxon>
        <taxon>Caenorhabditis</taxon>
    </lineage>
</organism>
<comment type="cofactor">
    <cofactor evidence="6 7">
        <name>Zn(2+)</name>
        <dbReference type="ChEBI" id="CHEBI:29105"/>
    </cofactor>
    <text evidence="6 7">Binds 1 zinc ion per subunit.</text>
</comment>
<keyword evidence="2 5" id="KW-0964">Secreted</keyword>
<feature type="signal peptide" evidence="5 7">
    <location>
        <begin position="1"/>
        <end position="19"/>
    </location>
</feature>
<dbReference type="InterPro" id="IPR024079">
    <property type="entry name" value="MetalloPept_cat_dom_sf"/>
</dbReference>
<keyword evidence="10" id="KW-1185">Reference proteome</keyword>
<dbReference type="PANTHER" id="PTHR10127:SF885">
    <property type="entry name" value="ZINC METALLOPROTEINASE NAS-16-RELATED"/>
    <property type="match status" value="1"/>
</dbReference>
<evidence type="ECO:0000256" key="5">
    <source>
        <dbReference type="PIRNR" id="PIRNR036365"/>
    </source>
</evidence>
<dbReference type="EMBL" id="GL380102">
    <property type="protein sequence ID" value="EGT46512.1"/>
    <property type="molecule type" value="Genomic_DNA"/>
</dbReference>
<dbReference type="GO" id="GO:0006508">
    <property type="term" value="P:proteolysis"/>
    <property type="evidence" value="ECO:0007669"/>
    <property type="project" value="UniProtKB-KW"/>
</dbReference>
<dbReference type="PROSITE" id="PS51864">
    <property type="entry name" value="ASTACIN"/>
    <property type="match status" value="1"/>
</dbReference>
<keyword evidence="4" id="KW-0325">Glycoprotein</keyword>
<dbReference type="GO" id="GO:0004222">
    <property type="term" value="F:metalloendopeptidase activity"/>
    <property type="evidence" value="ECO:0007669"/>
    <property type="project" value="UniProtKB-UniRule"/>
</dbReference>
<dbReference type="PIRSF" id="PIRSF036365">
    <property type="entry name" value="Astacin_nematoda"/>
    <property type="match status" value="1"/>
</dbReference>
<protein>
    <recommendedName>
        <fullName evidence="5">Zinc metalloproteinase</fullName>
    </recommendedName>
</protein>
<dbReference type="STRING" id="135651.G0P6N7"/>
<evidence type="ECO:0000256" key="2">
    <source>
        <dbReference type="ARBA" id="ARBA00022525"/>
    </source>
</evidence>